<evidence type="ECO:0000256" key="1">
    <source>
        <dbReference type="ARBA" id="ARBA00022679"/>
    </source>
</evidence>
<protein>
    <submittedName>
        <fullName evidence="3">N-acetyltransferase GCN5</fullName>
    </submittedName>
</protein>
<dbReference type="GO" id="GO:0016746">
    <property type="term" value="F:acyltransferase activity"/>
    <property type="evidence" value="ECO:0007669"/>
    <property type="project" value="UniProtKB-KW"/>
</dbReference>
<reference evidence="3 4" key="1">
    <citation type="submission" date="2017-07" db="EMBL/GenBank/DDBJ databases">
        <title>Complete Genome Sequence of the cosmetic ferment Vitreoscilla filiformis (ATCC15551).</title>
        <authorList>
            <person name="Contreras S."/>
            <person name="Sagory-Zalkind P."/>
            <person name="Blanquart H."/>
            <person name="Iltis A."/>
            <person name="Morand S.C."/>
        </authorList>
    </citation>
    <scope>NUCLEOTIDE SEQUENCE [LARGE SCALE GENOMIC DNA]</scope>
    <source>
        <strain evidence="3 4">ATCC 15551</strain>
    </source>
</reference>
<dbReference type="AlphaFoldDB" id="A0A221KCI0"/>
<organism evidence="3 4">
    <name type="scientific">Vitreoscilla filiformis</name>
    <dbReference type="NCBI Taxonomy" id="63"/>
    <lineage>
        <taxon>Bacteria</taxon>
        <taxon>Pseudomonadati</taxon>
        <taxon>Pseudomonadota</taxon>
        <taxon>Betaproteobacteria</taxon>
        <taxon>Neisseriales</taxon>
        <taxon>Neisseriaceae</taxon>
        <taxon>Vitreoscilla</taxon>
    </lineage>
</organism>
<evidence type="ECO:0000313" key="4">
    <source>
        <dbReference type="Proteomes" id="UP000199729"/>
    </source>
</evidence>
<evidence type="ECO:0000313" key="3">
    <source>
        <dbReference type="EMBL" id="ASM76732.1"/>
    </source>
</evidence>
<dbReference type="Gene3D" id="3.40.630.30">
    <property type="match status" value="1"/>
</dbReference>
<keyword evidence="4" id="KW-1185">Reference proteome</keyword>
<name>A0A221KCI0_VITFI</name>
<evidence type="ECO:0000256" key="2">
    <source>
        <dbReference type="ARBA" id="ARBA00023315"/>
    </source>
</evidence>
<dbReference type="PANTHER" id="PTHR36449:SF1">
    <property type="entry name" value="ACETYLTRANSFERASE"/>
    <property type="match status" value="1"/>
</dbReference>
<dbReference type="RefSeq" id="WP_198301622.1">
    <property type="nucleotide sequence ID" value="NZ_CP022423.1"/>
</dbReference>
<sequence>MGLNPPAVLTVEHDLSKFACRHPDLATWLQRRALSSQEGAAKTYVVTEKEHSQVVAFYALAAGGLTRHAAPTAVWRRNMPDPLPVIVLGRLAVHQDWEGRGQMLCCVPDKPPRSSGRTS</sequence>
<keyword evidence="1 3" id="KW-0808">Transferase</keyword>
<dbReference type="PANTHER" id="PTHR36449">
    <property type="entry name" value="ACETYLTRANSFERASE-RELATED"/>
    <property type="match status" value="1"/>
</dbReference>
<accession>A0A221KCI0</accession>
<keyword evidence="2" id="KW-0012">Acyltransferase</keyword>
<dbReference type="KEGG" id="vff:VITFI_CDS0954"/>
<gene>
    <name evidence="3" type="ORF">VITFI_CDS0954</name>
</gene>
<proteinExistence type="predicted"/>
<dbReference type="Proteomes" id="UP000199729">
    <property type="component" value="Chromosome"/>
</dbReference>
<dbReference type="EMBL" id="CP022423">
    <property type="protein sequence ID" value="ASM76732.1"/>
    <property type="molecule type" value="Genomic_DNA"/>
</dbReference>